<evidence type="ECO:0000313" key="5">
    <source>
        <dbReference type="Proteomes" id="UP000664417"/>
    </source>
</evidence>
<name>A0A8J7QCX0_9BACT</name>
<keyword evidence="5" id="KW-1185">Reference proteome</keyword>
<dbReference type="AlphaFoldDB" id="A0A8J7QCX0"/>
<reference evidence="4" key="1">
    <citation type="submission" date="2021-03" db="EMBL/GenBank/DDBJ databases">
        <authorList>
            <person name="Wang G."/>
        </authorList>
    </citation>
    <scope>NUCLEOTIDE SEQUENCE</scope>
    <source>
        <strain evidence="4">KCTC 12899</strain>
    </source>
</reference>
<keyword evidence="1" id="KW-0677">Repeat</keyword>
<feature type="domain" description="Teneurin-like YD-shell" evidence="3">
    <location>
        <begin position="492"/>
        <end position="723"/>
    </location>
</feature>
<organism evidence="4 5">
    <name type="scientific">Acanthopleuribacter pedis</name>
    <dbReference type="NCBI Taxonomy" id="442870"/>
    <lineage>
        <taxon>Bacteria</taxon>
        <taxon>Pseudomonadati</taxon>
        <taxon>Acidobacteriota</taxon>
        <taxon>Holophagae</taxon>
        <taxon>Acanthopleuribacterales</taxon>
        <taxon>Acanthopleuribacteraceae</taxon>
        <taxon>Acanthopleuribacter</taxon>
    </lineage>
</organism>
<dbReference type="NCBIfam" id="TIGR01643">
    <property type="entry name" value="YD_repeat_2x"/>
    <property type="match status" value="1"/>
</dbReference>
<dbReference type="EMBL" id="JAFREP010000027">
    <property type="protein sequence ID" value="MBO1321804.1"/>
    <property type="molecule type" value="Genomic_DNA"/>
</dbReference>
<evidence type="ECO:0000256" key="2">
    <source>
        <dbReference type="SAM" id="MobiDB-lite"/>
    </source>
</evidence>
<dbReference type="InterPro" id="IPR022385">
    <property type="entry name" value="Rhs_assc_core"/>
</dbReference>
<dbReference type="PANTHER" id="PTHR32305">
    <property type="match status" value="1"/>
</dbReference>
<dbReference type="InterPro" id="IPR006530">
    <property type="entry name" value="YD"/>
</dbReference>
<dbReference type="NCBIfam" id="TIGR03696">
    <property type="entry name" value="Rhs_assc_core"/>
    <property type="match status" value="1"/>
</dbReference>
<dbReference type="InterPro" id="IPR056823">
    <property type="entry name" value="TEN-like_YD-shell"/>
</dbReference>
<dbReference type="Proteomes" id="UP000664417">
    <property type="component" value="Unassembled WGS sequence"/>
</dbReference>
<comment type="caution">
    <text evidence="4">The sequence shown here is derived from an EMBL/GenBank/DDBJ whole genome shotgun (WGS) entry which is preliminary data.</text>
</comment>
<dbReference type="PANTHER" id="PTHR32305:SF15">
    <property type="entry name" value="PROTEIN RHSA-RELATED"/>
    <property type="match status" value="1"/>
</dbReference>
<proteinExistence type="predicted"/>
<dbReference type="RefSeq" id="WP_207861776.1">
    <property type="nucleotide sequence ID" value="NZ_JAFREP010000027.1"/>
</dbReference>
<dbReference type="InterPro" id="IPR050708">
    <property type="entry name" value="T6SS_VgrG/RHS"/>
</dbReference>
<evidence type="ECO:0000256" key="1">
    <source>
        <dbReference type="ARBA" id="ARBA00022737"/>
    </source>
</evidence>
<evidence type="ECO:0000313" key="4">
    <source>
        <dbReference type="EMBL" id="MBO1321804.1"/>
    </source>
</evidence>
<protein>
    <submittedName>
        <fullName evidence="4">RHS repeat-associated core domain-containing protein</fullName>
    </submittedName>
</protein>
<accession>A0A8J7QCX0</accession>
<gene>
    <name evidence="4" type="ORF">J3U88_25215</name>
</gene>
<feature type="region of interest" description="Disordered" evidence="2">
    <location>
        <begin position="1"/>
        <end position="20"/>
    </location>
</feature>
<sequence>MGRENDGFGTALRNTRNGLTQTQVRRDERGRVVGMRTPNREINLTYDKAADALARIDGLKEPIAFSNFNHLSQPGRADIGNGRLVMEMEYHGGGRLSCVTETRKGGLSTTRTYSSFGDLSSIQRGNQPAVSYSYNRWGGVASMRYKGQDYEVFGNGASGKLNFPGDVTADIDSKGRLIEVQRPGLALKELTYSDDDQLDQLFFGGQLLRDYDYRNGDLSEIRVVNANGPEDLYAYQYDEHGRLSTILENGAVLAAWTYPDPDNSAGQDPDQRFVDGERVLSYTDGNGVLHRYGYDAYGYTNRIDIEGGPTFHYRRDDAGNLLELQSSGMAVTYTDWQEGLPATMTWGDGTRFSIDRDSNNNLQRIADDAEVFVLDLTWRSETASGDPCESGGSEDKQLTRVERKAGTFSEIIEPSYNSDEHLTGVTINRNSNGVTDQIQESYGTVQNQLLGGLTRLLNNQVLVDEQLAAEAGADNRRIHQRIGATGATEPSGTDQYSYDPVLGNLQQINRRDGTVRTFVWDGFRRLREICDEGNLTAQYHYDHQYRRIRAATQHHPQPLAFAYEGSKVIAIGLYEGPGQVQWTHAIGQGPLGPAFIKDLTGAGMDYHIFTDHLGTPLAYKNTNTGTIYINPRSPWGESLANTPARGSPYTTQNFSLPPDPIFPTIPLGLSGHLEDRDTGLTYMHHRYYDPRLGHFLNPDFRAPDIYDPSTFTEPYAFAAGNPIMFWDPNGLISTGDFLETEMTNLAVEYSEAKTIGMKFAVGSTAVALGAVQGGYQVLNLLTWGSTERLSKSTDDYLVGKVGAGEYALQTVGNLSTMGAALTFNFLGGGLIVNGLAKVGLTGIGGTTLAGSITGMGDVLGNDGFANLYGERSGLSDWKVYLSGAVLGGGVGSVGYYLSDLNHILNQAYIGDSSGLNKIIKELEYPVIPVRKDLLPPRRINYQSDQFGLYVFVRTIKPK</sequence>
<dbReference type="Pfam" id="PF25023">
    <property type="entry name" value="TEN_YD-shell"/>
    <property type="match status" value="1"/>
</dbReference>
<dbReference type="Gene3D" id="2.180.10.10">
    <property type="entry name" value="RHS repeat-associated core"/>
    <property type="match status" value="1"/>
</dbReference>
<evidence type="ECO:0000259" key="3">
    <source>
        <dbReference type="Pfam" id="PF25023"/>
    </source>
</evidence>